<dbReference type="PANTHER" id="PTHR10129">
    <property type="entry name" value="TRANSCRIPTION FACTOR MAF"/>
    <property type="match status" value="1"/>
</dbReference>
<keyword evidence="5" id="KW-1185">Reference proteome</keyword>
<evidence type="ECO:0000256" key="1">
    <source>
        <dbReference type="ARBA" id="ARBA00023015"/>
    </source>
</evidence>
<dbReference type="Proteomes" id="UP001652625">
    <property type="component" value="Chromosome 15"/>
</dbReference>
<sequence length="243" mass="28561">MENTVNNMFHDYSDAINELIEGKNFMSPSPDQECFIQNHQTFIFPENVTSFPDIRNINLPEFDLESQQSIFLEMLLNNSDFHNFPPSDKKDHSECIPTVNIINPETPSSAKFDEEEDDTESILMESILNQPELEDFYDEKSSTISDNDLMVMPVRQLNLKLKNLPKDEKLKLKARRRLLKNRGYAQTCRERRLYSQRTVMEENEHLKNLLKQVTIEKNIIESKYNHLKNAIKKAKLSRHHKTC</sequence>
<organism evidence="5 7">
    <name type="scientific">Hydra vulgaris</name>
    <name type="common">Hydra</name>
    <name type="synonym">Hydra attenuata</name>
    <dbReference type="NCBI Taxonomy" id="6087"/>
    <lineage>
        <taxon>Eukaryota</taxon>
        <taxon>Metazoa</taxon>
        <taxon>Cnidaria</taxon>
        <taxon>Hydrozoa</taxon>
        <taxon>Hydroidolina</taxon>
        <taxon>Anthoathecata</taxon>
        <taxon>Aplanulata</taxon>
        <taxon>Hydridae</taxon>
        <taxon>Hydra</taxon>
    </lineage>
</organism>
<reference evidence="6 7" key="1">
    <citation type="submission" date="2025-05" db="UniProtKB">
        <authorList>
            <consortium name="RefSeq"/>
        </authorList>
    </citation>
    <scope>IDENTIFICATION</scope>
</reference>
<keyword evidence="1" id="KW-0805">Transcription regulation</keyword>
<dbReference type="InterPro" id="IPR024874">
    <property type="entry name" value="Transcription_factor_Maf_fam"/>
</dbReference>
<dbReference type="Pfam" id="PF03131">
    <property type="entry name" value="bZIP_Maf"/>
    <property type="match status" value="1"/>
</dbReference>
<gene>
    <name evidence="6 7" type="primary">LOC136091351</name>
</gene>
<dbReference type="RefSeq" id="XP_065674891.1">
    <property type="nucleotide sequence ID" value="XM_065818819.1"/>
</dbReference>
<dbReference type="SUPFAM" id="SSF47454">
    <property type="entry name" value="A DNA-binding domain in eukaryotic transcription factors"/>
    <property type="match status" value="1"/>
</dbReference>
<keyword evidence="3" id="KW-0804">Transcription</keyword>
<dbReference type="Gene3D" id="1.20.5.170">
    <property type="match status" value="1"/>
</dbReference>
<dbReference type="InterPro" id="IPR004826">
    <property type="entry name" value="bZIP_Maf"/>
</dbReference>
<evidence type="ECO:0000259" key="4">
    <source>
        <dbReference type="Pfam" id="PF03131"/>
    </source>
</evidence>
<evidence type="ECO:0000256" key="3">
    <source>
        <dbReference type="ARBA" id="ARBA00023163"/>
    </source>
</evidence>
<evidence type="ECO:0000313" key="6">
    <source>
        <dbReference type="RefSeq" id="XP_065674891.1"/>
    </source>
</evidence>
<keyword evidence="2" id="KW-0238">DNA-binding</keyword>
<evidence type="ECO:0000313" key="7">
    <source>
        <dbReference type="RefSeq" id="XP_065674892.1"/>
    </source>
</evidence>
<dbReference type="PANTHER" id="PTHR10129:SF50">
    <property type="entry name" value="BZIP DOMAIN-CONTAINING PROTEIN"/>
    <property type="match status" value="1"/>
</dbReference>
<name>A0ABM4DK49_HYDVU</name>
<proteinExistence type="predicted"/>
<evidence type="ECO:0000256" key="2">
    <source>
        <dbReference type="ARBA" id="ARBA00023125"/>
    </source>
</evidence>
<accession>A0ABM4DK49</accession>
<protein>
    <submittedName>
        <fullName evidence="6 7">Uncharacterized protein LOC136091351</fullName>
    </submittedName>
</protein>
<dbReference type="GeneID" id="136091351"/>
<dbReference type="RefSeq" id="XP_065674892.1">
    <property type="nucleotide sequence ID" value="XM_065818820.1"/>
</dbReference>
<feature type="domain" description="Basic leucine zipper" evidence="4">
    <location>
        <begin position="144"/>
        <end position="231"/>
    </location>
</feature>
<evidence type="ECO:0000313" key="5">
    <source>
        <dbReference type="Proteomes" id="UP001652625"/>
    </source>
</evidence>
<dbReference type="InterPro" id="IPR008917">
    <property type="entry name" value="TF_DNA-bd_sf"/>
</dbReference>